<dbReference type="Pfam" id="PF02698">
    <property type="entry name" value="DUF218"/>
    <property type="match status" value="1"/>
</dbReference>
<keyword evidence="1" id="KW-0812">Transmembrane</keyword>
<comment type="caution">
    <text evidence="3">The sequence shown here is derived from an EMBL/GenBank/DDBJ whole genome shotgun (WGS) entry which is preliminary data.</text>
</comment>
<dbReference type="InterPro" id="IPR051599">
    <property type="entry name" value="Cell_Envelope_Assoc"/>
</dbReference>
<feature type="transmembrane region" description="Helical" evidence="1">
    <location>
        <begin position="37"/>
        <end position="53"/>
    </location>
</feature>
<dbReference type="Gene3D" id="3.40.50.620">
    <property type="entry name" value="HUPs"/>
    <property type="match status" value="1"/>
</dbReference>
<proteinExistence type="predicted"/>
<dbReference type="EMBL" id="RBIE01000002">
    <property type="protein sequence ID" value="RKQ61733.1"/>
    <property type="molecule type" value="Genomic_DNA"/>
</dbReference>
<feature type="transmembrane region" description="Helical" evidence="1">
    <location>
        <begin position="12"/>
        <end position="31"/>
    </location>
</feature>
<dbReference type="PANTHER" id="PTHR30336:SF4">
    <property type="entry name" value="ENVELOPE BIOGENESIS FACTOR ELYC"/>
    <property type="match status" value="1"/>
</dbReference>
<dbReference type="RefSeq" id="WP_121171383.1">
    <property type="nucleotide sequence ID" value="NZ_RBIE01000002.1"/>
</dbReference>
<dbReference type="OrthoDB" id="9782395at2"/>
<name>A0A420W6M0_9BACT</name>
<dbReference type="PANTHER" id="PTHR30336">
    <property type="entry name" value="INNER MEMBRANE PROTEIN, PROBABLE PERMEASE"/>
    <property type="match status" value="1"/>
</dbReference>
<sequence length="263" mass="30303">MIFLLKKVIGNFLVILGLFIIFSGLIFVLIVKKRYRAAKFFFLILFTSLYFFSTELGRDFLLRPLESKYSYPNVKEVNCSYIVVLGGGITENSPNEGGNPSVREDTLYRLYEAFKVWKERGFPIVVTGGKVTSEFAEAPAMKKVLINLGVPSSEILVEDRSRTTFENALYTAKLIGREKICLVTSVYHMPRSVAIFKSFGFKVIPIPTDYRVRNEVYSFFSFLPFPEFIKDSITGFREWIGIVFFELFSKWRAREDSNLRPTD</sequence>
<feature type="domain" description="DUF218" evidence="2">
    <location>
        <begin position="81"/>
        <end position="241"/>
    </location>
</feature>
<keyword evidence="4" id="KW-1185">Reference proteome</keyword>
<dbReference type="GO" id="GO:0000270">
    <property type="term" value="P:peptidoglycan metabolic process"/>
    <property type="evidence" value="ECO:0007669"/>
    <property type="project" value="TreeGrafter"/>
</dbReference>
<dbReference type="CDD" id="cd06259">
    <property type="entry name" value="YdcF-like"/>
    <property type="match status" value="1"/>
</dbReference>
<dbReference type="GO" id="GO:0005886">
    <property type="term" value="C:plasma membrane"/>
    <property type="evidence" value="ECO:0007669"/>
    <property type="project" value="TreeGrafter"/>
</dbReference>
<evidence type="ECO:0000313" key="4">
    <source>
        <dbReference type="Proteomes" id="UP000280881"/>
    </source>
</evidence>
<evidence type="ECO:0000313" key="3">
    <source>
        <dbReference type="EMBL" id="RKQ61733.1"/>
    </source>
</evidence>
<dbReference type="GO" id="GO:0043164">
    <property type="term" value="P:Gram-negative-bacterium-type cell wall biogenesis"/>
    <property type="evidence" value="ECO:0007669"/>
    <property type="project" value="TreeGrafter"/>
</dbReference>
<dbReference type="InterPro" id="IPR003848">
    <property type="entry name" value="DUF218"/>
</dbReference>
<accession>A0A420W6M0</accession>
<evidence type="ECO:0000259" key="2">
    <source>
        <dbReference type="Pfam" id="PF02698"/>
    </source>
</evidence>
<dbReference type="InterPro" id="IPR014729">
    <property type="entry name" value="Rossmann-like_a/b/a_fold"/>
</dbReference>
<dbReference type="Proteomes" id="UP000280881">
    <property type="component" value="Unassembled WGS sequence"/>
</dbReference>
<dbReference type="AlphaFoldDB" id="A0A420W6M0"/>
<protein>
    <submittedName>
        <fullName evidence="3">Uncharacterized SAM-binding protein YcdF (DUF218 family)</fullName>
    </submittedName>
</protein>
<reference evidence="3 4" key="1">
    <citation type="submission" date="2018-10" db="EMBL/GenBank/DDBJ databases">
        <title>Genomic Encyclopedia of Type Strains, Phase IV (KMG-IV): sequencing the most valuable type-strain genomes for metagenomic binning, comparative biology and taxonomic classification.</title>
        <authorList>
            <person name="Goeker M."/>
        </authorList>
    </citation>
    <scope>NUCLEOTIDE SEQUENCE [LARGE SCALE GENOMIC DNA]</scope>
    <source>
        <strain evidence="3 4">DSM 15521</strain>
    </source>
</reference>
<evidence type="ECO:0000256" key="1">
    <source>
        <dbReference type="SAM" id="Phobius"/>
    </source>
</evidence>
<organism evidence="3 4">
    <name type="scientific">Thermovibrio guaymasensis</name>
    <dbReference type="NCBI Taxonomy" id="240167"/>
    <lineage>
        <taxon>Bacteria</taxon>
        <taxon>Pseudomonadati</taxon>
        <taxon>Aquificota</taxon>
        <taxon>Aquificia</taxon>
        <taxon>Desulfurobacteriales</taxon>
        <taxon>Desulfurobacteriaceae</taxon>
        <taxon>Thermovibrio</taxon>
    </lineage>
</organism>
<keyword evidence="1" id="KW-1133">Transmembrane helix</keyword>
<keyword evidence="1" id="KW-0472">Membrane</keyword>
<gene>
    <name evidence="3" type="ORF">C7457_1180</name>
</gene>